<keyword evidence="2" id="KW-0012">Acyltransferase</keyword>
<dbReference type="STRING" id="1296121.A0A1A5ZZJ8"/>
<dbReference type="InterPro" id="IPR000182">
    <property type="entry name" value="GNAT_dom"/>
</dbReference>
<dbReference type="GeneID" id="28970487"/>
<dbReference type="InterPro" id="IPR051556">
    <property type="entry name" value="N-term/lysine_N-AcTrnsfr"/>
</dbReference>
<dbReference type="Gene3D" id="3.40.630.30">
    <property type="match status" value="1"/>
</dbReference>
<dbReference type="Proteomes" id="UP000078595">
    <property type="component" value="Chromosome 9"/>
</dbReference>
<dbReference type="GO" id="GO:0016747">
    <property type="term" value="F:acyltransferase activity, transferring groups other than amino-acyl groups"/>
    <property type="evidence" value="ECO:0007669"/>
    <property type="project" value="InterPro"/>
</dbReference>
<dbReference type="PROSITE" id="PS51186">
    <property type="entry name" value="GNAT"/>
    <property type="match status" value="1"/>
</dbReference>
<feature type="domain" description="N-acetyltransferase" evidence="3">
    <location>
        <begin position="54"/>
        <end position="234"/>
    </location>
</feature>
<dbReference type="EMBL" id="KI894034">
    <property type="protein sequence ID" value="OBR83227.1"/>
    <property type="molecule type" value="Genomic_DNA"/>
</dbReference>
<evidence type="ECO:0000313" key="4">
    <source>
        <dbReference type="EMBL" id="OBR83227.1"/>
    </source>
</evidence>
<keyword evidence="6" id="KW-1185">Reference proteome</keyword>
<evidence type="ECO:0000256" key="1">
    <source>
        <dbReference type="ARBA" id="ARBA00022679"/>
    </source>
</evidence>
<accession>A0A1A5ZZJ8</accession>
<sequence>MAKSTTTPTPTYSTAGTVSAPIDLSGLKGEYTALDLQGAGTSKGKKVVKPGVKVTLTSLTVNNSGTLRRINSVVIPIVYSDKFYKEVRDPSLDDVNKLIYYADIPVGAICCRFDNLAKGSKEPPTLVILTLAILAPYRSLNLGTSLLLASMKSSLHPTIPPPPVPSDTRTNTRGSLTVAPPRVKVNRALAHVQVGNEDAKRFYERLGFKEAGIEENYYSKVEPRGAVIMVCEDIAAALGEGGDEVNGSA</sequence>
<dbReference type="RefSeq" id="XP_018261069.1">
    <property type="nucleotide sequence ID" value="XM_018410066.1"/>
</dbReference>
<dbReference type="GO" id="GO:0031415">
    <property type="term" value="C:NatA complex"/>
    <property type="evidence" value="ECO:0007669"/>
    <property type="project" value="TreeGrafter"/>
</dbReference>
<reference evidence="4" key="1">
    <citation type="submission" date="2013-07" db="EMBL/GenBank/DDBJ databases">
        <title>The Genome Sequence of Cryptococcus dejecticola CBS10117.</title>
        <authorList>
            <consortium name="The Broad Institute Genome Sequencing Platform"/>
            <person name="Cuomo C."/>
            <person name="Litvintseva A."/>
            <person name="Chen Y."/>
            <person name="Heitman J."/>
            <person name="Sun S."/>
            <person name="Springer D."/>
            <person name="Dromer F."/>
            <person name="Young S.K."/>
            <person name="Zeng Q."/>
            <person name="Gargeya S."/>
            <person name="Fitzgerald M."/>
            <person name="Abouelleil A."/>
            <person name="Alvarado L."/>
            <person name="Berlin A.M."/>
            <person name="Chapman S.B."/>
            <person name="Dewar J."/>
            <person name="Goldberg J."/>
            <person name="Griggs A."/>
            <person name="Gujja S."/>
            <person name="Hansen M."/>
            <person name="Howarth C."/>
            <person name="Imamovic A."/>
            <person name="Larimer J."/>
            <person name="McCowan C."/>
            <person name="Murphy C."/>
            <person name="Pearson M."/>
            <person name="Priest M."/>
            <person name="Roberts A."/>
            <person name="Saif S."/>
            <person name="Shea T."/>
            <person name="Sykes S."/>
            <person name="Wortman J."/>
            <person name="Nusbaum C."/>
            <person name="Birren B."/>
        </authorList>
    </citation>
    <scope>NUCLEOTIDE SEQUENCE [LARGE SCALE GENOMIC DNA]</scope>
    <source>
        <strain evidence="4">CBS 10117</strain>
    </source>
</reference>
<gene>
    <name evidence="4" type="ORF">I303_06788</name>
    <name evidence="5" type="ORF">I303_107384</name>
</gene>
<dbReference type="VEuPathDB" id="FungiDB:I303_06788"/>
<organism evidence="4">
    <name type="scientific">Kwoniella dejecticola CBS 10117</name>
    <dbReference type="NCBI Taxonomy" id="1296121"/>
    <lineage>
        <taxon>Eukaryota</taxon>
        <taxon>Fungi</taxon>
        <taxon>Dikarya</taxon>
        <taxon>Basidiomycota</taxon>
        <taxon>Agaricomycotina</taxon>
        <taxon>Tremellomycetes</taxon>
        <taxon>Tremellales</taxon>
        <taxon>Cryptococcaceae</taxon>
        <taxon>Kwoniella</taxon>
    </lineage>
</organism>
<dbReference type="OrthoDB" id="47374at2759"/>
<proteinExistence type="predicted"/>
<dbReference type="AlphaFoldDB" id="A0A1A5ZZJ8"/>
<name>A0A1A5ZZJ8_9TREE</name>
<dbReference type="PANTHER" id="PTHR42919">
    <property type="entry name" value="N-ALPHA-ACETYLTRANSFERASE"/>
    <property type="match status" value="1"/>
</dbReference>
<dbReference type="EMBL" id="CP144538">
    <property type="protein sequence ID" value="WWC64772.1"/>
    <property type="molecule type" value="Genomic_DNA"/>
</dbReference>
<evidence type="ECO:0000256" key="2">
    <source>
        <dbReference type="ARBA" id="ARBA00023315"/>
    </source>
</evidence>
<evidence type="ECO:0000313" key="5">
    <source>
        <dbReference type="EMBL" id="WWC64772.1"/>
    </source>
</evidence>
<dbReference type="SUPFAM" id="SSF55729">
    <property type="entry name" value="Acyl-CoA N-acyltransferases (Nat)"/>
    <property type="match status" value="1"/>
</dbReference>
<dbReference type="InterPro" id="IPR016181">
    <property type="entry name" value="Acyl_CoA_acyltransferase"/>
</dbReference>
<reference evidence="5" key="3">
    <citation type="submission" date="2024-02" db="EMBL/GenBank/DDBJ databases">
        <title>Comparative genomics of Cryptococcus and Kwoniella reveals pathogenesis evolution and contrasting modes of karyotype evolution via chromosome fusion or intercentromeric recombination.</title>
        <authorList>
            <person name="Coelho M.A."/>
            <person name="David-Palma M."/>
            <person name="Shea T."/>
            <person name="Bowers K."/>
            <person name="McGinley-Smith S."/>
            <person name="Mohammad A.W."/>
            <person name="Gnirke A."/>
            <person name="Yurkov A.M."/>
            <person name="Nowrousian M."/>
            <person name="Sun S."/>
            <person name="Cuomo C.A."/>
            <person name="Heitman J."/>
        </authorList>
    </citation>
    <scope>NUCLEOTIDE SEQUENCE</scope>
    <source>
        <strain evidence="5">CBS 10117</strain>
    </source>
</reference>
<evidence type="ECO:0000313" key="6">
    <source>
        <dbReference type="Proteomes" id="UP000078595"/>
    </source>
</evidence>
<dbReference type="KEGG" id="kdj:28970487"/>
<keyword evidence="1" id="KW-0808">Transferase</keyword>
<protein>
    <submittedName>
        <fullName evidence="4">Acetyltransferase</fullName>
    </submittedName>
</protein>
<reference evidence="5" key="2">
    <citation type="submission" date="2013-07" db="EMBL/GenBank/DDBJ databases">
        <authorList>
            <consortium name="The Broad Institute Genome Sequencing Platform"/>
            <person name="Cuomo C."/>
            <person name="Litvintseva A."/>
            <person name="Chen Y."/>
            <person name="Heitman J."/>
            <person name="Sun S."/>
            <person name="Springer D."/>
            <person name="Dromer F."/>
            <person name="Young S.K."/>
            <person name="Zeng Q."/>
            <person name="Gargeya S."/>
            <person name="Fitzgerald M."/>
            <person name="Abouelleil A."/>
            <person name="Alvarado L."/>
            <person name="Berlin A.M."/>
            <person name="Chapman S.B."/>
            <person name="Dewar J."/>
            <person name="Goldberg J."/>
            <person name="Griggs A."/>
            <person name="Gujja S."/>
            <person name="Hansen M."/>
            <person name="Howarth C."/>
            <person name="Imamovic A."/>
            <person name="Larimer J."/>
            <person name="McCowan C."/>
            <person name="Murphy C."/>
            <person name="Pearson M."/>
            <person name="Priest M."/>
            <person name="Roberts A."/>
            <person name="Saif S."/>
            <person name="Shea T."/>
            <person name="Sykes S."/>
            <person name="Wortman J."/>
            <person name="Nusbaum C."/>
            <person name="Birren B."/>
        </authorList>
    </citation>
    <scope>NUCLEOTIDE SEQUENCE</scope>
    <source>
        <strain evidence="5">CBS 10117</strain>
    </source>
</reference>
<evidence type="ECO:0000259" key="3">
    <source>
        <dbReference type="PROSITE" id="PS51186"/>
    </source>
</evidence>
<dbReference type="GO" id="GO:0007064">
    <property type="term" value="P:mitotic sister chromatid cohesion"/>
    <property type="evidence" value="ECO:0007669"/>
    <property type="project" value="TreeGrafter"/>
</dbReference>
<dbReference type="PANTHER" id="PTHR42919:SF8">
    <property type="entry name" value="N-ALPHA-ACETYLTRANSFERASE 50"/>
    <property type="match status" value="1"/>
</dbReference>